<evidence type="ECO:0000256" key="2">
    <source>
        <dbReference type="ARBA" id="ARBA00022737"/>
    </source>
</evidence>
<dbReference type="Gene3D" id="2.130.10.130">
    <property type="entry name" value="Integrin alpha, N-terminal"/>
    <property type="match status" value="4"/>
</dbReference>
<dbReference type="PANTHER" id="PTHR23221">
    <property type="entry name" value="GLYCOSYLPHOSPHATIDYLINOSITOL PHOSPHOLIPASE D"/>
    <property type="match status" value="1"/>
</dbReference>
<evidence type="ECO:0000256" key="5">
    <source>
        <dbReference type="SAM" id="SignalP"/>
    </source>
</evidence>
<keyword evidence="1 5" id="KW-0732">Signal</keyword>
<dbReference type="Pfam" id="PF13517">
    <property type="entry name" value="FG-GAP_3"/>
    <property type="match status" value="1"/>
</dbReference>
<dbReference type="InterPro" id="IPR000413">
    <property type="entry name" value="Integrin_alpha"/>
</dbReference>
<dbReference type="RefSeq" id="WP_324771267.1">
    <property type="nucleotide sequence ID" value="NZ_BAAATS010000017.1"/>
</dbReference>
<dbReference type="PROSITE" id="PS51470">
    <property type="entry name" value="FG_GAP"/>
    <property type="match status" value="1"/>
</dbReference>
<dbReference type="InterPro" id="IPR013517">
    <property type="entry name" value="FG-GAP"/>
</dbReference>
<evidence type="ECO:0000256" key="3">
    <source>
        <dbReference type="ARBA" id="ARBA00022801"/>
    </source>
</evidence>
<feature type="chain" id="PRO_5047180748" evidence="5">
    <location>
        <begin position="33"/>
        <end position="513"/>
    </location>
</feature>
<gene>
    <name evidence="6" type="ORF">OKJ48_25300</name>
</gene>
<dbReference type="Proteomes" id="UP001352223">
    <property type="component" value="Unassembled WGS sequence"/>
</dbReference>
<evidence type="ECO:0000256" key="1">
    <source>
        <dbReference type="ARBA" id="ARBA00022729"/>
    </source>
</evidence>
<dbReference type="SUPFAM" id="SSF69318">
    <property type="entry name" value="Integrin alpha N-terminal domain"/>
    <property type="match status" value="1"/>
</dbReference>
<name>A0ABU6CFQ0_9ACTN</name>
<evidence type="ECO:0000313" key="6">
    <source>
        <dbReference type="EMBL" id="MEB3963532.1"/>
    </source>
</evidence>
<proteinExistence type="predicted"/>
<evidence type="ECO:0000256" key="4">
    <source>
        <dbReference type="ARBA" id="ARBA00023180"/>
    </source>
</evidence>
<evidence type="ECO:0000313" key="7">
    <source>
        <dbReference type="Proteomes" id="UP001352223"/>
    </source>
</evidence>
<dbReference type="SMART" id="SM00191">
    <property type="entry name" value="Int_alpha"/>
    <property type="match status" value="6"/>
</dbReference>
<dbReference type="Pfam" id="PF01839">
    <property type="entry name" value="FG-GAP"/>
    <property type="match status" value="4"/>
</dbReference>
<dbReference type="InterPro" id="IPR028994">
    <property type="entry name" value="Integrin_alpha_N"/>
</dbReference>
<dbReference type="PANTHER" id="PTHR23221:SF7">
    <property type="entry name" value="PHOSPHATIDYLINOSITOL-GLYCAN-SPECIFIC PHOSPHOLIPASE D"/>
    <property type="match status" value="1"/>
</dbReference>
<keyword evidence="7" id="KW-1185">Reference proteome</keyword>
<reference evidence="6 7" key="1">
    <citation type="submission" date="2022-10" db="EMBL/GenBank/DDBJ databases">
        <authorList>
            <person name="Xie J."/>
            <person name="Shen N."/>
        </authorList>
    </citation>
    <scope>NUCLEOTIDE SEQUENCE [LARGE SCALE GENOMIC DNA]</scope>
    <source>
        <strain evidence="6 7">DSM 41681</strain>
    </source>
</reference>
<organism evidence="6 7">
    <name type="scientific">Streptomyces kunmingensis</name>
    <dbReference type="NCBI Taxonomy" id="68225"/>
    <lineage>
        <taxon>Bacteria</taxon>
        <taxon>Bacillati</taxon>
        <taxon>Actinomycetota</taxon>
        <taxon>Actinomycetes</taxon>
        <taxon>Kitasatosporales</taxon>
        <taxon>Streptomycetaceae</taxon>
        <taxon>Streptomyces</taxon>
    </lineage>
</organism>
<dbReference type="InterPro" id="IPR013519">
    <property type="entry name" value="Int_alpha_beta-p"/>
</dbReference>
<dbReference type="PROSITE" id="PS51318">
    <property type="entry name" value="TAT"/>
    <property type="match status" value="1"/>
</dbReference>
<feature type="signal peptide" evidence="5">
    <location>
        <begin position="1"/>
        <end position="32"/>
    </location>
</feature>
<sequence>MQHRYRRAVIAASVVAAVAGGLLTVAPGAALAAGSGVPSDFNGDGVQDLAVGAPGTRVGGKVFGKGTDGIFGAGSVVAYYGGADGVSPARHTYVDQDKANGLGSSEAKDLFGASTATGDFDADGFADLAVSAPHEDVPGDADNGEVQILWGSPEGLTGGTVLADPAPTRHDNFGAALAAGDFDGDGKTDLVIGSSSDTLDILSGGIAKDGTPGAVSSRALPLRGAVDAGILGLTAGDVNNDGRTDLIVDGLSNKADAAGVYNNANYYLPGSASGLTAVGSKRLSGGESTAIGDIDGDGFGDIAIGAFWGRTTPDGPIGGRVVVNYGSAKGVSDRTETITQESGNVPGDSEDWDKFGGAVALGDVDGDGKADLAVGAQQEDYRGSDGRMYYGAGSVTLLYGSAEGADTTDRVQYFHQASPGVPGSWGLHMWGSNLLMNDLNGDHRADVAVGAVWDDGGDGSVTVLPSDGQKASAEVTGVVRLRGKEADMDPVGYPQFGSSLHNSRPLKDIRSWN</sequence>
<accession>A0ABU6CFQ0</accession>
<keyword evidence="3" id="KW-0378">Hydrolase</keyword>
<dbReference type="EMBL" id="JAOZYB010000246">
    <property type="protein sequence ID" value="MEB3963532.1"/>
    <property type="molecule type" value="Genomic_DNA"/>
</dbReference>
<keyword evidence="2" id="KW-0677">Repeat</keyword>
<dbReference type="PRINTS" id="PR01185">
    <property type="entry name" value="INTEGRINA"/>
</dbReference>
<dbReference type="InterPro" id="IPR006311">
    <property type="entry name" value="TAT_signal"/>
</dbReference>
<comment type="caution">
    <text evidence="6">The sequence shown here is derived from an EMBL/GenBank/DDBJ whole genome shotgun (WGS) entry which is preliminary data.</text>
</comment>
<protein>
    <submittedName>
        <fullName evidence="6">FG-GAP and VCBS repeat-containing protein</fullName>
    </submittedName>
</protein>
<keyword evidence="4" id="KW-0325">Glycoprotein</keyword>